<feature type="domain" description="Reverse transcriptase Ty1/copia-type" evidence="2">
    <location>
        <begin position="186"/>
        <end position="317"/>
    </location>
</feature>
<dbReference type="PANTHER" id="PTHR11439">
    <property type="entry name" value="GAG-POL-RELATED RETROTRANSPOSON"/>
    <property type="match status" value="1"/>
</dbReference>
<dbReference type="Gene3D" id="3.30.420.10">
    <property type="entry name" value="Ribonuclease H-like superfamily/Ribonuclease H"/>
    <property type="match status" value="1"/>
</dbReference>
<dbReference type="SUPFAM" id="SSF56672">
    <property type="entry name" value="DNA/RNA polymerases"/>
    <property type="match status" value="1"/>
</dbReference>
<dbReference type="InterPro" id="IPR013103">
    <property type="entry name" value="RVT_2"/>
</dbReference>
<dbReference type="GO" id="GO:0003676">
    <property type="term" value="F:nucleic acid binding"/>
    <property type="evidence" value="ECO:0007669"/>
    <property type="project" value="InterPro"/>
</dbReference>
<dbReference type="InterPro" id="IPR036397">
    <property type="entry name" value="RNaseH_sf"/>
</dbReference>
<evidence type="ECO:0000256" key="1">
    <source>
        <dbReference type="SAM" id="MobiDB-lite"/>
    </source>
</evidence>
<sequence>LGHPFDQVVDVIQSDFKFTKDSHISLCDICHKAKQTREPFPLSDHKTTVIGELVHNDLRGPYKVIRKDAFRYFMTIVDDYTRAVWIYLIKTKDEVYEVCDDNINNLNFFDEKHLDNQTSSLSPNDDGRVHVTPNDEGNVFPCTRTTQTSNVSKDTIATSMGEDTSLEGTVPSSSGLNAQNLLENICKVCKLNKSLYGLEQPLRQWNAKLTMDIFENGFVQSKFDYSLFTKKSNKVFIALLVYVDDIVITGNALVEIEKFKMFLKSKFKIKDLGKLKYFLGIEVLDNDDGIGLSQRNYCLELLHEYGLLAAKPVDTPLPENNTLKHVETKDDFLLDNIRNYQKFVGKLIYLTNTKPDISYVVHCLSQFMHAPLVSYLDDALRVLRYLKRSSGSDIQINRSGNLKLRAYADFD</sequence>
<organism evidence="3">
    <name type="scientific">Tanacetum cinerariifolium</name>
    <name type="common">Dalmatian daisy</name>
    <name type="synonym">Chrysanthemum cinerariifolium</name>
    <dbReference type="NCBI Taxonomy" id="118510"/>
    <lineage>
        <taxon>Eukaryota</taxon>
        <taxon>Viridiplantae</taxon>
        <taxon>Streptophyta</taxon>
        <taxon>Embryophyta</taxon>
        <taxon>Tracheophyta</taxon>
        <taxon>Spermatophyta</taxon>
        <taxon>Magnoliopsida</taxon>
        <taxon>eudicotyledons</taxon>
        <taxon>Gunneridae</taxon>
        <taxon>Pentapetalae</taxon>
        <taxon>asterids</taxon>
        <taxon>campanulids</taxon>
        <taxon>Asterales</taxon>
        <taxon>Asteraceae</taxon>
        <taxon>Asteroideae</taxon>
        <taxon>Anthemideae</taxon>
        <taxon>Anthemidinae</taxon>
        <taxon>Tanacetum</taxon>
    </lineage>
</organism>
<reference evidence="3" key="1">
    <citation type="journal article" date="2019" name="Sci. Rep.">
        <title>Draft genome of Tanacetum cinerariifolium, the natural source of mosquito coil.</title>
        <authorList>
            <person name="Yamashiro T."/>
            <person name="Shiraishi A."/>
            <person name="Satake H."/>
            <person name="Nakayama K."/>
        </authorList>
    </citation>
    <scope>NUCLEOTIDE SEQUENCE</scope>
</reference>
<dbReference type="AlphaFoldDB" id="A0A699J6G3"/>
<name>A0A699J6G3_TANCI</name>
<feature type="non-terminal residue" evidence="3">
    <location>
        <position position="1"/>
    </location>
</feature>
<protein>
    <submittedName>
        <fullName evidence="3">Ribonuclease H-like domain-containing protein</fullName>
    </submittedName>
</protein>
<dbReference type="PANTHER" id="PTHR11439:SF489">
    <property type="entry name" value="RNA-DIRECTED DNA POLYMERASE"/>
    <property type="match status" value="1"/>
</dbReference>
<dbReference type="InterPro" id="IPR043502">
    <property type="entry name" value="DNA/RNA_pol_sf"/>
</dbReference>
<dbReference type="InterPro" id="IPR012337">
    <property type="entry name" value="RNaseH-like_sf"/>
</dbReference>
<feature type="region of interest" description="Disordered" evidence="1">
    <location>
        <begin position="117"/>
        <end position="139"/>
    </location>
</feature>
<dbReference type="EMBL" id="BKCJ010372325">
    <property type="protein sequence ID" value="GFA12251.1"/>
    <property type="molecule type" value="Genomic_DNA"/>
</dbReference>
<evidence type="ECO:0000313" key="3">
    <source>
        <dbReference type="EMBL" id="GFA12251.1"/>
    </source>
</evidence>
<dbReference type="SUPFAM" id="SSF53098">
    <property type="entry name" value="Ribonuclease H-like"/>
    <property type="match status" value="1"/>
</dbReference>
<comment type="caution">
    <text evidence="3">The sequence shown here is derived from an EMBL/GenBank/DDBJ whole genome shotgun (WGS) entry which is preliminary data.</text>
</comment>
<accession>A0A699J6G3</accession>
<proteinExistence type="predicted"/>
<dbReference type="Pfam" id="PF07727">
    <property type="entry name" value="RVT_2"/>
    <property type="match status" value="1"/>
</dbReference>
<evidence type="ECO:0000259" key="2">
    <source>
        <dbReference type="Pfam" id="PF07727"/>
    </source>
</evidence>
<gene>
    <name evidence="3" type="ORF">Tci_584223</name>
</gene>